<evidence type="ECO:0008006" key="4">
    <source>
        <dbReference type="Google" id="ProtNLM"/>
    </source>
</evidence>
<feature type="compositionally biased region" description="Gly residues" evidence="1">
    <location>
        <begin position="85"/>
        <end position="97"/>
    </location>
</feature>
<sequence length="303" mass="30399">MSRSPSGWVGGAGGFVRWCRPAFHRPTRPPVLATASRIVRPARGCAAVNAATATINHATVSGSRSPSGARRGGVPEGTSESICRGTGGAFGARVGDGTGDEGRTGADGLEPPGVTPVGPSSAVGGVPPPVCGTAPGAGAGPGAVGTGTIGVPFPTPGPGPTSIPTPGPLVGRVVSSLPGVGRVAVGTDGGVKVFVGTPTHGYPGPYCARSASHRASAFAAGEPTIVNHSRNIDASTPASALCASAARERREVGPQSCIIFCWCRGARSRWRRRPPPRTNDPQATSPGRMRERPERFRSPASTG</sequence>
<feature type="region of interest" description="Disordered" evidence="1">
    <location>
        <begin position="58"/>
        <end position="126"/>
    </location>
</feature>
<name>A0ABT1HBU2_9NOCA</name>
<comment type="caution">
    <text evidence="2">The sequence shown here is derived from an EMBL/GenBank/DDBJ whole genome shotgun (WGS) entry which is preliminary data.</text>
</comment>
<organism evidence="2 3">
    <name type="scientific">Williamsia maris</name>
    <dbReference type="NCBI Taxonomy" id="72806"/>
    <lineage>
        <taxon>Bacteria</taxon>
        <taxon>Bacillati</taxon>
        <taxon>Actinomycetota</taxon>
        <taxon>Actinomycetes</taxon>
        <taxon>Mycobacteriales</taxon>
        <taxon>Nocardiaceae</taxon>
        <taxon>Williamsia</taxon>
    </lineage>
</organism>
<evidence type="ECO:0000256" key="1">
    <source>
        <dbReference type="SAM" id="MobiDB-lite"/>
    </source>
</evidence>
<accession>A0ABT1HBU2</accession>
<gene>
    <name evidence="2" type="ORF">LX13_001535</name>
</gene>
<dbReference type="Proteomes" id="UP001206895">
    <property type="component" value="Unassembled WGS sequence"/>
</dbReference>
<keyword evidence="3" id="KW-1185">Reference proteome</keyword>
<dbReference type="EMBL" id="JAMTCJ010000002">
    <property type="protein sequence ID" value="MCP2175716.1"/>
    <property type="molecule type" value="Genomic_DNA"/>
</dbReference>
<feature type="compositionally biased region" description="Low complexity" evidence="1">
    <location>
        <begin position="111"/>
        <end position="126"/>
    </location>
</feature>
<feature type="region of interest" description="Disordered" evidence="1">
    <location>
        <begin position="269"/>
        <end position="303"/>
    </location>
</feature>
<reference evidence="2 3" key="1">
    <citation type="submission" date="2022-06" db="EMBL/GenBank/DDBJ databases">
        <title>Genomic Encyclopedia of Archaeal and Bacterial Type Strains, Phase II (KMG-II): from individual species to whole genera.</title>
        <authorList>
            <person name="Goeker M."/>
        </authorList>
    </citation>
    <scope>NUCLEOTIDE SEQUENCE [LARGE SCALE GENOMIC DNA]</scope>
    <source>
        <strain evidence="2 3">DSM 44693</strain>
    </source>
</reference>
<protein>
    <recommendedName>
        <fullName evidence="4">Collagen triple helix repeat protein</fullName>
    </recommendedName>
</protein>
<feature type="compositionally biased region" description="Basic and acidic residues" evidence="1">
    <location>
        <begin position="288"/>
        <end position="297"/>
    </location>
</feature>
<proteinExistence type="predicted"/>
<evidence type="ECO:0000313" key="2">
    <source>
        <dbReference type="EMBL" id="MCP2175716.1"/>
    </source>
</evidence>
<evidence type="ECO:0000313" key="3">
    <source>
        <dbReference type="Proteomes" id="UP001206895"/>
    </source>
</evidence>